<evidence type="ECO:0000313" key="2">
    <source>
        <dbReference type="EMBL" id="GFT61828.1"/>
    </source>
</evidence>
<accession>A0A8X6PBA1</accession>
<evidence type="ECO:0000313" key="3">
    <source>
        <dbReference type="Proteomes" id="UP000887013"/>
    </source>
</evidence>
<feature type="transmembrane region" description="Helical" evidence="1">
    <location>
        <begin position="22"/>
        <end position="42"/>
    </location>
</feature>
<keyword evidence="3" id="KW-1185">Reference proteome</keyword>
<dbReference type="EMBL" id="BMAW01067887">
    <property type="protein sequence ID" value="GFT61828.1"/>
    <property type="molecule type" value="Genomic_DNA"/>
</dbReference>
<evidence type="ECO:0000256" key="1">
    <source>
        <dbReference type="SAM" id="Phobius"/>
    </source>
</evidence>
<keyword evidence="1" id="KW-0472">Membrane</keyword>
<sequence length="54" mass="5994">PNAIPMGTRVSSIVPLLCHYDVFPLLALLIGSSPCTWSFYMVRHYLCPLPATCQ</sequence>
<dbReference type="AlphaFoldDB" id="A0A8X6PBA1"/>
<feature type="non-terminal residue" evidence="2">
    <location>
        <position position="1"/>
    </location>
</feature>
<keyword evidence="1" id="KW-1133">Transmembrane helix</keyword>
<protein>
    <submittedName>
        <fullName evidence="2">Uncharacterized protein</fullName>
    </submittedName>
</protein>
<gene>
    <name evidence="2" type="ORF">NPIL_48881</name>
</gene>
<reference evidence="2" key="1">
    <citation type="submission" date="2020-08" db="EMBL/GenBank/DDBJ databases">
        <title>Multicomponent nature underlies the extraordinary mechanical properties of spider dragline silk.</title>
        <authorList>
            <person name="Kono N."/>
            <person name="Nakamura H."/>
            <person name="Mori M."/>
            <person name="Yoshida Y."/>
            <person name="Ohtoshi R."/>
            <person name="Malay A.D."/>
            <person name="Moran D.A.P."/>
            <person name="Tomita M."/>
            <person name="Numata K."/>
            <person name="Arakawa K."/>
        </authorList>
    </citation>
    <scope>NUCLEOTIDE SEQUENCE</scope>
</reference>
<organism evidence="2 3">
    <name type="scientific">Nephila pilipes</name>
    <name type="common">Giant wood spider</name>
    <name type="synonym">Nephila maculata</name>
    <dbReference type="NCBI Taxonomy" id="299642"/>
    <lineage>
        <taxon>Eukaryota</taxon>
        <taxon>Metazoa</taxon>
        <taxon>Ecdysozoa</taxon>
        <taxon>Arthropoda</taxon>
        <taxon>Chelicerata</taxon>
        <taxon>Arachnida</taxon>
        <taxon>Araneae</taxon>
        <taxon>Araneomorphae</taxon>
        <taxon>Entelegynae</taxon>
        <taxon>Araneoidea</taxon>
        <taxon>Nephilidae</taxon>
        <taxon>Nephila</taxon>
    </lineage>
</organism>
<comment type="caution">
    <text evidence="2">The sequence shown here is derived from an EMBL/GenBank/DDBJ whole genome shotgun (WGS) entry which is preliminary data.</text>
</comment>
<name>A0A8X6PBA1_NEPPI</name>
<keyword evidence="1" id="KW-0812">Transmembrane</keyword>
<dbReference type="Proteomes" id="UP000887013">
    <property type="component" value="Unassembled WGS sequence"/>
</dbReference>
<proteinExistence type="predicted"/>